<evidence type="ECO:0000313" key="9">
    <source>
        <dbReference type="EMBL" id="AJE20301.1"/>
    </source>
</evidence>
<dbReference type="STRING" id="1328314.Achr_8070"/>
<evidence type="ECO:0000256" key="3">
    <source>
        <dbReference type="ARBA" id="ARBA00022448"/>
    </source>
</evidence>
<gene>
    <name evidence="9" type="ORF">Achr_8070</name>
</gene>
<dbReference type="Proteomes" id="UP000068210">
    <property type="component" value="Chromosome"/>
</dbReference>
<dbReference type="PANTHER" id="PTHR30472">
    <property type="entry name" value="FERRIC ENTEROBACTIN TRANSPORT SYSTEM PERMEASE PROTEIN"/>
    <property type="match status" value="1"/>
</dbReference>
<evidence type="ECO:0000256" key="8">
    <source>
        <dbReference type="SAM" id="Phobius"/>
    </source>
</evidence>
<dbReference type="Pfam" id="PF01032">
    <property type="entry name" value="FecCD"/>
    <property type="match status" value="1"/>
</dbReference>
<feature type="transmembrane region" description="Helical" evidence="8">
    <location>
        <begin position="207"/>
        <end position="225"/>
    </location>
</feature>
<dbReference type="PANTHER" id="PTHR30472:SF25">
    <property type="entry name" value="ABC TRANSPORTER PERMEASE PROTEIN MJ0876-RELATED"/>
    <property type="match status" value="1"/>
</dbReference>
<dbReference type="HOGENOM" id="CLU_013016_0_3_6"/>
<feature type="transmembrane region" description="Helical" evidence="8">
    <location>
        <begin position="104"/>
        <end position="126"/>
    </location>
</feature>
<evidence type="ECO:0000256" key="4">
    <source>
        <dbReference type="ARBA" id="ARBA00022475"/>
    </source>
</evidence>
<evidence type="ECO:0000313" key="10">
    <source>
        <dbReference type="Proteomes" id="UP000068210"/>
    </source>
</evidence>
<sequence>MSAFVRRPRVLLIALTLLLLLAFWLSLALGPLRLPLVDSLLALLRLAGVPLSGAGLEQAELIVGQIRLPRALLGLAVGSVLALSGVAMQALFRNPLADPGLIGVSSGAALGAALAIVGGSLFGAGVPPEESPYLLSASAFAGGLAVTALVYRLGRRDGQTRVATMLLAGLALSALAGAAIGLFGYLADDAALRRLTFWNLGSLSGASYARLWPLLLATLGVAFWLPRRAGALNALLLGESEARHLGFEVERLKRELVLCTALGVGAAVAAAGLVGFVGLLVPHLLRLLCGPDHRLLLPAAMLGGASLLLFADLLARLLLAPAELPLGIVTALLGAPFFLWLLRREPL</sequence>
<comment type="subcellular location">
    <subcellularLocation>
        <location evidence="1">Cell membrane</location>
        <topology evidence="1">Multi-pass membrane protein</topology>
    </subcellularLocation>
</comment>
<keyword evidence="6 8" id="KW-1133">Transmembrane helix</keyword>
<keyword evidence="4" id="KW-1003">Cell membrane</keyword>
<accession>A0A0C4WK12</accession>
<dbReference type="AlphaFoldDB" id="A0A0C4WK12"/>
<feature type="transmembrane region" description="Helical" evidence="8">
    <location>
        <begin position="256"/>
        <end position="283"/>
    </location>
</feature>
<feature type="transmembrane region" description="Helical" evidence="8">
    <location>
        <begin position="163"/>
        <end position="187"/>
    </location>
</feature>
<protein>
    <submittedName>
        <fullName evidence="9">Transmembrane permease component of heme ABC transporter</fullName>
    </submittedName>
</protein>
<feature type="transmembrane region" description="Helical" evidence="8">
    <location>
        <begin position="322"/>
        <end position="342"/>
    </location>
</feature>
<evidence type="ECO:0000256" key="2">
    <source>
        <dbReference type="ARBA" id="ARBA00007935"/>
    </source>
</evidence>
<dbReference type="EMBL" id="CP010415">
    <property type="protein sequence ID" value="AJE20301.1"/>
    <property type="molecule type" value="Genomic_DNA"/>
</dbReference>
<dbReference type="GO" id="GO:0033214">
    <property type="term" value="P:siderophore-iron import into cell"/>
    <property type="evidence" value="ECO:0007669"/>
    <property type="project" value="TreeGrafter"/>
</dbReference>
<dbReference type="InterPro" id="IPR037294">
    <property type="entry name" value="ABC_BtuC-like"/>
</dbReference>
<dbReference type="KEGG" id="acx:Achr_8070"/>
<evidence type="ECO:0000256" key="6">
    <source>
        <dbReference type="ARBA" id="ARBA00022989"/>
    </source>
</evidence>
<dbReference type="InterPro" id="IPR000522">
    <property type="entry name" value="ABC_transptr_permease_BtuC"/>
</dbReference>
<evidence type="ECO:0000256" key="7">
    <source>
        <dbReference type="ARBA" id="ARBA00023136"/>
    </source>
</evidence>
<reference evidence="9 10" key="1">
    <citation type="journal article" date="2015" name="PLoS ONE">
        <title>Azotobacter Genomes: The Genome of Azotobacter chroococcum NCIMB 8003 (ATCC 4412).</title>
        <authorList>
            <person name="Robson R.L."/>
            <person name="Jones R."/>
            <person name="Robson R.M."/>
            <person name="Schwartz A."/>
            <person name="Richardson T.H."/>
        </authorList>
    </citation>
    <scope>NUCLEOTIDE SEQUENCE [LARGE SCALE GENOMIC DNA]</scope>
    <source>
        <strain evidence="9 10">NCIMB 8003</strain>
    </source>
</reference>
<evidence type="ECO:0000256" key="5">
    <source>
        <dbReference type="ARBA" id="ARBA00022692"/>
    </source>
</evidence>
<dbReference type="RefSeq" id="WP_039802099.1">
    <property type="nucleotide sequence ID" value="NZ_CP010415.1"/>
</dbReference>
<organism evidence="9 10">
    <name type="scientific">Azotobacter chroococcum NCIMB 8003</name>
    <dbReference type="NCBI Taxonomy" id="1328314"/>
    <lineage>
        <taxon>Bacteria</taxon>
        <taxon>Pseudomonadati</taxon>
        <taxon>Pseudomonadota</taxon>
        <taxon>Gammaproteobacteria</taxon>
        <taxon>Pseudomonadales</taxon>
        <taxon>Pseudomonadaceae</taxon>
        <taxon>Azotobacter</taxon>
    </lineage>
</organism>
<keyword evidence="7 8" id="KW-0472">Membrane</keyword>
<evidence type="ECO:0000256" key="1">
    <source>
        <dbReference type="ARBA" id="ARBA00004651"/>
    </source>
</evidence>
<proteinExistence type="inferred from homology"/>
<name>A0A0C4WK12_9GAMM</name>
<keyword evidence="10" id="KW-1185">Reference proteome</keyword>
<comment type="similarity">
    <text evidence="2">Belongs to the binding-protein-dependent transport system permease family. FecCD subfamily.</text>
</comment>
<dbReference type="SUPFAM" id="SSF81345">
    <property type="entry name" value="ABC transporter involved in vitamin B12 uptake, BtuC"/>
    <property type="match status" value="1"/>
</dbReference>
<dbReference type="Gene3D" id="1.10.3470.10">
    <property type="entry name" value="ABC transporter involved in vitamin B12 uptake, BtuC"/>
    <property type="match status" value="1"/>
</dbReference>
<keyword evidence="3" id="KW-0813">Transport</keyword>
<feature type="transmembrane region" description="Helical" evidence="8">
    <location>
        <begin position="132"/>
        <end position="151"/>
    </location>
</feature>
<dbReference type="GO" id="GO:0005886">
    <property type="term" value="C:plasma membrane"/>
    <property type="evidence" value="ECO:0007669"/>
    <property type="project" value="UniProtKB-SubCell"/>
</dbReference>
<dbReference type="GO" id="GO:0022857">
    <property type="term" value="F:transmembrane transporter activity"/>
    <property type="evidence" value="ECO:0007669"/>
    <property type="project" value="InterPro"/>
</dbReference>
<dbReference type="FunFam" id="1.10.3470.10:FF:000001">
    <property type="entry name" value="Vitamin B12 ABC transporter permease BtuC"/>
    <property type="match status" value="1"/>
</dbReference>
<feature type="transmembrane region" description="Helical" evidence="8">
    <location>
        <begin position="71"/>
        <end position="92"/>
    </location>
</feature>
<feature type="transmembrane region" description="Helical" evidence="8">
    <location>
        <begin position="295"/>
        <end position="315"/>
    </location>
</feature>
<keyword evidence="5 8" id="KW-0812">Transmembrane</keyword>